<gene>
    <name evidence="2" type="ORF">VP01_118g2</name>
</gene>
<accession>A0A0L6VQU4</accession>
<dbReference type="EMBL" id="LAVV01002110">
    <property type="protein sequence ID" value="KNZ63088.1"/>
    <property type="molecule type" value="Genomic_DNA"/>
</dbReference>
<protein>
    <submittedName>
        <fullName evidence="2">Uncharacterized protein</fullName>
    </submittedName>
</protein>
<keyword evidence="1" id="KW-1133">Transmembrane helix</keyword>
<feature type="transmembrane region" description="Helical" evidence="1">
    <location>
        <begin position="451"/>
        <end position="476"/>
    </location>
</feature>
<dbReference type="AlphaFoldDB" id="A0A0L6VQU4"/>
<evidence type="ECO:0000256" key="1">
    <source>
        <dbReference type="SAM" id="Phobius"/>
    </source>
</evidence>
<reference evidence="2 3" key="1">
    <citation type="submission" date="2015-08" db="EMBL/GenBank/DDBJ databases">
        <title>Next Generation Sequencing and Analysis of the Genome of Puccinia sorghi L Schw, the Causal Agent of Maize Common Rust.</title>
        <authorList>
            <person name="Rochi L."/>
            <person name="Burguener G."/>
            <person name="Darino M."/>
            <person name="Turjanski A."/>
            <person name="Kreff E."/>
            <person name="Dieguez M.J."/>
            <person name="Sacco F."/>
        </authorList>
    </citation>
    <scope>NUCLEOTIDE SEQUENCE [LARGE SCALE GENOMIC DNA]</scope>
    <source>
        <strain evidence="2 3">RO10H11247</strain>
    </source>
</reference>
<proteinExistence type="predicted"/>
<organism evidence="2 3">
    <name type="scientific">Puccinia sorghi</name>
    <dbReference type="NCBI Taxonomy" id="27349"/>
    <lineage>
        <taxon>Eukaryota</taxon>
        <taxon>Fungi</taxon>
        <taxon>Dikarya</taxon>
        <taxon>Basidiomycota</taxon>
        <taxon>Pucciniomycotina</taxon>
        <taxon>Pucciniomycetes</taxon>
        <taxon>Pucciniales</taxon>
        <taxon>Pucciniaceae</taxon>
        <taxon>Puccinia</taxon>
    </lineage>
</organism>
<keyword evidence="1" id="KW-0812">Transmembrane</keyword>
<feature type="transmembrane region" description="Helical" evidence="1">
    <location>
        <begin position="108"/>
        <end position="134"/>
    </location>
</feature>
<evidence type="ECO:0000313" key="2">
    <source>
        <dbReference type="EMBL" id="KNZ63088.1"/>
    </source>
</evidence>
<dbReference type="Proteomes" id="UP000037035">
    <property type="component" value="Unassembled WGS sequence"/>
</dbReference>
<feature type="transmembrane region" description="Helical" evidence="1">
    <location>
        <begin position="338"/>
        <end position="357"/>
    </location>
</feature>
<keyword evidence="3" id="KW-1185">Reference proteome</keyword>
<dbReference type="VEuPathDB" id="FungiDB:VP01_118g2"/>
<comment type="caution">
    <text evidence="2">The sequence shown here is derived from an EMBL/GenBank/DDBJ whole genome shotgun (WGS) entry which is preliminary data.</text>
</comment>
<feature type="transmembrane region" description="Helical" evidence="1">
    <location>
        <begin position="79"/>
        <end position="96"/>
    </location>
</feature>
<sequence>MKSSFPSLLNSLPLSIQDYLDTFWLTQGTTQHNYMHMVWNPTVPNVKWNNEWKLMVMLEIFSELERQLIQSPWHYSHHPTYWCGMLIYGCAFVFHTSEHELNIHFTTFLNLVTVLCFFCFTCSLFSFVIFHIFFLPHSQLKPSTQSTLNLTSIHLNLNSSSNHSQSSLLSFNLSSFVESSYFLLQTSFILQPFYQPHLFMPTIGHFSSSLTSQILSLIFFYECIPYNSYDKHNGNYTSPLMPNYGKHARVVPTDGISTPSFIIILPCIYFLDFTDMITIKKEFSCVFFIYLSPLVMNPEHESNLICLFQTKNHLSVPSYKPIKGTGTFFFHISLSQSGSHLLSVSAPILPLLICLIFELKLRIRFSDVTGKYKIGFFFTNWKNSIRFTTVQGWIWIKGKEFNSTYNHNHNSPITSRILSPILIIFPIPPASSMYNCPRPSSQKTSILGHKYSFLVILNSHLYIIFLVYTSLLFWFLHNNMAALTWMWKMNVRTLDYGTVYVTKFCWNIQNKCEIYVKVVDVSVGKVRFICLYCLSVEKNVKLMKTILTGKYDSYPRLHPPGHEARKRNNFINVAVILFQDNSTQYGLRADPKKRFSLTAKDWTPQQIKNIIMVPWGMLLQRKKTGFTHILLFFHLKAARIDIVSPFVEKIIIEDNFLIIRPPKSLPLPDEAIPGCKKWLWLLPSHGHNDYGFSPSDQINFHLPFRHFPGQSTKRIDILSPGGHTEPISRENKFLVLRTCQSSLEEEGSGAETFSNKVSRKGNRNPVNSIKRHMRITEGSLEMVKSLVQNPQQRIFNVLFISIFILHCPIHISHEIINFEPHFSQHTASWSFTPGNPNCVSWGNQNSGCEGLFFSCAKVLQDLLEEYLKPLSTGQSNPKRKTHQSTEGGAGCQLWLPQIIDRSIGFVCLASLRMWKKTVFKDNMIKDELLRLDNQERIVTMSKLEFWKTDSCNLIEYNEKTPTDQRVHSQVWGLSGKKPEGQRFNSLELFITGNLFTYILAKDRNNQQNRRKKEQIKKKELKSKVAVLPIGPSTLINQLTEKNSPLHKGKKTATHFFKFCPKYWKPRQKLQKQASKEKIKLNCKNHHSLLKKTKAHPIRTDFLKNTVQFPFLQ</sequence>
<keyword evidence="1" id="KW-0472">Membrane</keyword>
<name>A0A0L6VQU4_9BASI</name>
<evidence type="ECO:0000313" key="3">
    <source>
        <dbReference type="Proteomes" id="UP000037035"/>
    </source>
</evidence>